<protein>
    <recommendedName>
        <fullName evidence="1">GST C-terminal domain-containing protein</fullName>
    </recommendedName>
</protein>
<sequence length="215" mass="24422">MSKQVTLYTAGTPNGFPISIVLEELGISCRIPAIVDHTNNDFYVFETSAILLYLTARFDKEHKISYDSIKESNLYSEELQWLFFAHGGIGPMQGQATHFVRYAPEKIPYGIKRYVEETKRLFTIIEKRLQGRDWLVGDHYGLADIKTFPWVRLGPWSGVALDEFPNIQAWISRAEARSGTDAGLAVPARQNLQAMLEKAEEISSQTRANFGFKKE</sequence>
<organism evidence="2 3">
    <name type="scientific">Clathrus columnatus</name>
    <dbReference type="NCBI Taxonomy" id="1419009"/>
    <lineage>
        <taxon>Eukaryota</taxon>
        <taxon>Fungi</taxon>
        <taxon>Dikarya</taxon>
        <taxon>Basidiomycota</taxon>
        <taxon>Agaricomycotina</taxon>
        <taxon>Agaricomycetes</taxon>
        <taxon>Phallomycetidae</taxon>
        <taxon>Phallales</taxon>
        <taxon>Clathraceae</taxon>
        <taxon>Clathrus</taxon>
    </lineage>
</organism>
<proteinExistence type="predicted"/>
<evidence type="ECO:0000313" key="3">
    <source>
        <dbReference type="Proteomes" id="UP001050691"/>
    </source>
</evidence>
<dbReference type="AlphaFoldDB" id="A0AAV5AA11"/>
<dbReference type="Gene3D" id="3.40.30.10">
    <property type="entry name" value="Glutaredoxin"/>
    <property type="match status" value="1"/>
</dbReference>
<dbReference type="PROSITE" id="PS50405">
    <property type="entry name" value="GST_CTER"/>
    <property type="match status" value="1"/>
</dbReference>
<dbReference type="InterPro" id="IPR036249">
    <property type="entry name" value="Thioredoxin-like_sf"/>
</dbReference>
<dbReference type="InterPro" id="IPR004046">
    <property type="entry name" value="GST_C"/>
</dbReference>
<dbReference type="PANTHER" id="PTHR44051">
    <property type="entry name" value="GLUTATHIONE S-TRANSFERASE-RELATED"/>
    <property type="match status" value="1"/>
</dbReference>
<dbReference type="SFLD" id="SFLDG00358">
    <property type="entry name" value="Main_(cytGST)"/>
    <property type="match status" value="1"/>
</dbReference>
<dbReference type="InterPro" id="IPR010987">
    <property type="entry name" value="Glutathione-S-Trfase_C-like"/>
</dbReference>
<evidence type="ECO:0000313" key="2">
    <source>
        <dbReference type="EMBL" id="GJJ08755.1"/>
    </source>
</evidence>
<feature type="domain" description="GST C-terminal" evidence="1">
    <location>
        <begin position="71"/>
        <end position="210"/>
    </location>
</feature>
<reference evidence="2" key="1">
    <citation type="submission" date="2021-10" db="EMBL/GenBank/DDBJ databases">
        <title>De novo Genome Assembly of Clathrus columnatus (Basidiomycota, Fungi) Using Illumina and Nanopore Sequence Data.</title>
        <authorList>
            <person name="Ogiso-Tanaka E."/>
            <person name="Itagaki H."/>
            <person name="Hosoya T."/>
            <person name="Hosaka K."/>
        </authorList>
    </citation>
    <scope>NUCLEOTIDE SEQUENCE</scope>
    <source>
        <strain evidence="2">MO-923</strain>
    </source>
</reference>
<dbReference type="Gene3D" id="1.20.1050.10">
    <property type="match status" value="1"/>
</dbReference>
<dbReference type="SUPFAM" id="SSF47616">
    <property type="entry name" value="GST C-terminal domain-like"/>
    <property type="match status" value="1"/>
</dbReference>
<dbReference type="Pfam" id="PF00043">
    <property type="entry name" value="GST_C"/>
    <property type="match status" value="1"/>
</dbReference>
<evidence type="ECO:0000259" key="1">
    <source>
        <dbReference type="PROSITE" id="PS50405"/>
    </source>
</evidence>
<comment type="caution">
    <text evidence="2">The sequence shown here is derived from an EMBL/GenBank/DDBJ whole genome shotgun (WGS) entry which is preliminary data.</text>
</comment>
<gene>
    <name evidence="2" type="ORF">Clacol_002974</name>
</gene>
<accession>A0AAV5AA11</accession>
<dbReference type="InterPro" id="IPR036282">
    <property type="entry name" value="Glutathione-S-Trfase_C_sf"/>
</dbReference>
<dbReference type="InterPro" id="IPR040079">
    <property type="entry name" value="Glutathione_S-Trfase"/>
</dbReference>
<dbReference type="PANTHER" id="PTHR44051:SF8">
    <property type="entry name" value="GLUTATHIONE S-TRANSFERASE GSTA"/>
    <property type="match status" value="1"/>
</dbReference>
<dbReference type="Proteomes" id="UP001050691">
    <property type="component" value="Unassembled WGS sequence"/>
</dbReference>
<keyword evidence="3" id="KW-1185">Reference proteome</keyword>
<name>A0AAV5AA11_9AGAM</name>
<dbReference type="SFLD" id="SFLDS00019">
    <property type="entry name" value="Glutathione_Transferase_(cytos"/>
    <property type="match status" value="1"/>
</dbReference>
<dbReference type="SUPFAM" id="SSF52833">
    <property type="entry name" value="Thioredoxin-like"/>
    <property type="match status" value="1"/>
</dbReference>
<dbReference type="EMBL" id="BPWL01000003">
    <property type="protein sequence ID" value="GJJ08755.1"/>
    <property type="molecule type" value="Genomic_DNA"/>
</dbReference>